<protein>
    <submittedName>
        <fullName evidence="5">ABC transporter, ATP-binding protein</fullName>
    </submittedName>
</protein>
<dbReference type="CDD" id="cd03255">
    <property type="entry name" value="ABC_MJ0796_LolCDE_FtsE"/>
    <property type="match status" value="1"/>
</dbReference>
<name>A0A3B0SY69_9ZZZZ</name>
<evidence type="ECO:0000313" key="5">
    <source>
        <dbReference type="EMBL" id="VAW09510.1"/>
    </source>
</evidence>
<dbReference type="EMBL" id="UOEK01000595">
    <property type="protein sequence ID" value="VAW09510.1"/>
    <property type="molecule type" value="Genomic_DNA"/>
</dbReference>
<dbReference type="GO" id="GO:0098796">
    <property type="term" value="C:membrane protein complex"/>
    <property type="evidence" value="ECO:0007669"/>
    <property type="project" value="UniProtKB-ARBA"/>
</dbReference>
<reference evidence="5" key="1">
    <citation type="submission" date="2018-06" db="EMBL/GenBank/DDBJ databases">
        <authorList>
            <person name="Zhirakovskaya E."/>
        </authorList>
    </citation>
    <scope>NUCLEOTIDE SEQUENCE</scope>
</reference>
<gene>
    <name evidence="5" type="ORF">MNBD_ACTINO02-2099</name>
</gene>
<evidence type="ECO:0000259" key="4">
    <source>
        <dbReference type="PROSITE" id="PS50893"/>
    </source>
</evidence>
<accession>A0A3B0SY69</accession>
<proteinExistence type="predicted"/>
<dbReference type="PANTHER" id="PTHR24220">
    <property type="entry name" value="IMPORT ATP-BINDING PROTEIN"/>
    <property type="match status" value="1"/>
</dbReference>
<dbReference type="InterPro" id="IPR017871">
    <property type="entry name" value="ABC_transporter-like_CS"/>
</dbReference>
<evidence type="ECO:0000256" key="3">
    <source>
        <dbReference type="ARBA" id="ARBA00022840"/>
    </source>
</evidence>
<dbReference type="InterPro" id="IPR017911">
    <property type="entry name" value="MacB-like_ATP-bd"/>
</dbReference>
<dbReference type="Pfam" id="PF00005">
    <property type="entry name" value="ABC_tran"/>
    <property type="match status" value="1"/>
</dbReference>
<dbReference type="GO" id="GO:0022857">
    <property type="term" value="F:transmembrane transporter activity"/>
    <property type="evidence" value="ECO:0007669"/>
    <property type="project" value="UniProtKB-ARBA"/>
</dbReference>
<dbReference type="PROSITE" id="PS00211">
    <property type="entry name" value="ABC_TRANSPORTER_1"/>
    <property type="match status" value="1"/>
</dbReference>
<dbReference type="InterPro" id="IPR003439">
    <property type="entry name" value="ABC_transporter-like_ATP-bd"/>
</dbReference>
<dbReference type="Gene3D" id="3.40.50.300">
    <property type="entry name" value="P-loop containing nucleotide triphosphate hydrolases"/>
    <property type="match status" value="1"/>
</dbReference>
<dbReference type="GO" id="GO:0005886">
    <property type="term" value="C:plasma membrane"/>
    <property type="evidence" value="ECO:0007669"/>
    <property type="project" value="TreeGrafter"/>
</dbReference>
<evidence type="ECO:0000256" key="2">
    <source>
        <dbReference type="ARBA" id="ARBA00022741"/>
    </source>
</evidence>
<keyword evidence="2" id="KW-0547">Nucleotide-binding</keyword>
<dbReference type="AlphaFoldDB" id="A0A3B0SY69"/>
<keyword evidence="1" id="KW-0813">Transport</keyword>
<evidence type="ECO:0000256" key="1">
    <source>
        <dbReference type="ARBA" id="ARBA00022448"/>
    </source>
</evidence>
<dbReference type="SMART" id="SM00382">
    <property type="entry name" value="AAA"/>
    <property type="match status" value="1"/>
</dbReference>
<dbReference type="FunFam" id="3.40.50.300:FF:000032">
    <property type="entry name" value="Export ABC transporter ATP-binding protein"/>
    <property type="match status" value="1"/>
</dbReference>
<dbReference type="GO" id="GO:0016887">
    <property type="term" value="F:ATP hydrolysis activity"/>
    <property type="evidence" value="ECO:0007669"/>
    <property type="project" value="InterPro"/>
</dbReference>
<dbReference type="InterPro" id="IPR003593">
    <property type="entry name" value="AAA+_ATPase"/>
</dbReference>
<dbReference type="InterPro" id="IPR027417">
    <property type="entry name" value="P-loop_NTPase"/>
</dbReference>
<keyword evidence="3 5" id="KW-0067">ATP-binding</keyword>
<dbReference type="SUPFAM" id="SSF52540">
    <property type="entry name" value="P-loop containing nucleoside triphosphate hydrolases"/>
    <property type="match status" value="1"/>
</dbReference>
<dbReference type="PROSITE" id="PS50893">
    <property type="entry name" value="ABC_TRANSPORTER_2"/>
    <property type="match status" value="1"/>
</dbReference>
<dbReference type="PANTHER" id="PTHR24220:SF86">
    <property type="entry name" value="ABC TRANSPORTER ABCH.1"/>
    <property type="match status" value="1"/>
</dbReference>
<organism evidence="5">
    <name type="scientific">hydrothermal vent metagenome</name>
    <dbReference type="NCBI Taxonomy" id="652676"/>
    <lineage>
        <taxon>unclassified sequences</taxon>
        <taxon>metagenomes</taxon>
        <taxon>ecological metagenomes</taxon>
    </lineage>
</organism>
<sequence length="225" mass="24165">MSDQWLACNNIDLTLGASAPTQVLGNVTVNIERGEWVAVVGPSGSGKTSLLHLLGCLRRPTGGTLAVCGQSDPTGRAAIRLRRRHIGFVFQEFNLFAHLSAEENVIEGLAYQDVAHSEKRRRARSLLTEMGLADRLHHPPRKMSGGEQQRVAIARALVKNPDLILADEPTGNLDSGSSSDVMQTIGQAHIRGATVIVVTHNAEVAAKADREIVIQDGTIVTAVTR</sequence>
<dbReference type="GO" id="GO:0005524">
    <property type="term" value="F:ATP binding"/>
    <property type="evidence" value="ECO:0007669"/>
    <property type="project" value="UniProtKB-KW"/>
</dbReference>
<feature type="domain" description="ABC transporter" evidence="4">
    <location>
        <begin position="6"/>
        <end position="225"/>
    </location>
</feature>
<dbReference type="InterPro" id="IPR015854">
    <property type="entry name" value="ABC_transpr_LolD-like"/>
</dbReference>